<evidence type="ECO:0000256" key="4">
    <source>
        <dbReference type="ARBA" id="ARBA00022448"/>
    </source>
</evidence>
<reference evidence="20" key="1">
    <citation type="submission" date="2020-12" db="EMBL/GenBank/DDBJ databases">
        <title>Vagococcus allomyrinae sp. nov. and Enterococcus lavae sp. nov., isolated from the larvae of Allomyrina dichotoma.</title>
        <authorList>
            <person name="Lee S.D."/>
        </authorList>
    </citation>
    <scope>NUCLEOTIDE SEQUENCE</scope>
    <source>
        <strain evidence="20">BWB3-3</strain>
    </source>
</reference>
<feature type="transmembrane region" description="Helical" evidence="18">
    <location>
        <begin position="723"/>
        <end position="744"/>
    </location>
</feature>
<keyword evidence="6" id="KW-0597">Phosphoprotein</keyword>
<dbReference type="InterPro" id="IPR023299">
    <property type="entry name" value="ATPase_P-typ_cyto_dom_N"/>
</dbReference>
<keyword evidence="13" id="KW-1278">Translocase</keyword>
<evidence type="ECO:0000256" key="3">
    <source>
        <dbReference type="ARBA" id="ARBA00012790"/>
    </source>
</evidence>
<dbReference type="PANTHER" id="PTHR42861">
    <property type="entry name" value="CALCIUM-TRANSPORTING ATPASE"/>
    <property type="match status" value="1"/>
</dbReference>
<dbReference type="PRINTS" id="PR00120">
    <property type="entry name" value="HATPASE"/>
</dbReference>
<keyword evidence="14 18" id="KW-1133">Transmembrane helix</keyword>
<evidence type="ECO:0000256" key="12">
    <source>
        <dbReference type="ARBA" id="ARBA00022840"/>
    </source>
</evidence>
<evidence type="ECO:0000259" key="19">
    <source>
        <dbReference type="SMART" id="SM00831"/>
    </source>
</evidence>
<dbReference type="InterPro" id="IPR001757">
    <property type="entry name" value="P_typ_ATPase"/>
</dbReference>
<feature type="transmembrane region" description="Helical" evidence="18">
    <location>
        <begin position="894"/>
        <end position="918"/>
    </location>
</feature>
<dbReference type="SFLD" id="SFLDS00003">
    <property type="entry name" value="Haloacid_Dehalogenase"/>
    <property type="match status" value="1"/>
</dbReference>
<dbReference type="Pfam" id="PF00690">
    <property type="entry name" value="Cation_ATPase_N"/>
    <property type="match status" value="1"/>
</dbReference>
<dbReference type="InterPro" id="IPR044492">
    <property type="entry name" value="P_typ_ATPase_HD_dom"/>
</dbReference>
<feature type="transmembrane region" description="Helical" evidence="18">
    <location>
        <begin position="288"/>
        <end position="309"/>
    </location>
</feature>
<keyword evidence="11" id="KW-0106">Calcium</keyword>
<dbReference type="Pfam" id="PF00689">
    <property type="entry name" value="Cation_ATPase_C"/>
    <property type="match status" value="1"/>
</dbReference>
<dbReference type="InterPro" id="IPR018303">
    <property type="entry name" value="ATPase_P-typ_P_site"/>
</dbReference>
<dbReference type="NCBIfam" id="TIGR01494">
    <property type="entry name" value="ATPase_P-type"/>
    <property type="match status" value="2"/>
</dbReference>
<dbReference type="PROSITE" id="PS00154">
    <property type="entry name" value="ATPASE_E1_E2"/>
    <property type="match status" value="1"/>
</dbReference>
<keyword evidence="16 18" id="KW-0472">Membrane</keyword>
<dbReference type="GO" id="GO:0140352">
    <property type="term" value="P:export from cell"/>
    <property type="evidence" value="ECO:0007669"/>
    <property type="project" value="UniProtKB-ARBA"/>
</dbReference>
<feature type="domain" description="Cation-transporting P-type ATPase N-terminal" evidence="19">
    <location>
        <begin position="47"/>
        <end position="120"/>
    </location>
</feature>
<evidence type="ECO:0000256" key="7">
    <source>
        <dbReference type="ARBA" id="ARBA00022568"/>
    </source>
</evidence>
<evidence type="ECO:0000256" key="2">
    <source>
        <dbReference type="ARBA" id="ARBA00005675"/>
    </source>
</evidence>
<dbReference type="Gene3D" id="2.70.150.10">
    <property type="entry name" value="Calcium-transporting ATPase, cytoplasmic transduction domain A"/>
    <property type="match status" value="1"/>
</dbReference>
<evidence type="ECO:0000256" key="8">
    <source>
        <dbReference type="ARBA" id="ARBA00022692"/>
    </source>
</evidence>
<dbReference type="InterPro" id="IPR023214">
    <property type="entry name" value="HAD_sf"/>
</dbReference>
<dbReference type="PRINTS" id="PR00119">
    <property type="entry name" value="CATATPASE"/>
</dbReference>
<dbReference type="Proteomes" id="UP000674938">
    <property type="component" value="Unassembled WGS sequence"/>
</dbReference>
<evidence type="ECO:0000256" key="15">
    <source>
        <dbReference type="ARBA" id="ARBA00023065"/>
    </source>
</evidence>
<keyword evidence="21" id="KW-1185">Reference proteome</keyword>
<dbReference type="GO" id="GO:0005886">
    <property type="term" value="C:plasma membrane"/>
    <property type="evidence" value="ECO:0007669"/>
    <property type="project" value="UniProtKB-SubCell"/>
</dbReference>
<evidence type="ECO:0000313" key="20">
    <source>
        <dbReference type="EMBL" id="MBP1039642.1"/>
    </source>
</evidence>
<evidence type="ECO:0000256" key="13">
    <source>
        <dbReference type="ARBA" id="ARBA00022967"/>
    </source>
</evidence>
<dbReference type="SUPFAM" id="SSF56784">
    <property type="entry name" value="HAD-like"/>
    <property type="match status" value="1"/>
</dbReference>
<keyword evidence="12" id="KW-0067">ATP-binding</keyword>
<dbReference type="GO" id="GO:0005524">
    <property type="term" value="F:ATP binding"/>
    <property type="evidence" value="ECO:0007669"/>
    <property type="project" value="UniProtKB-KW"/>
</dbReference>
<keyword evidence="10" id="KW-0547">Nucleotide-binding</keyword>
<feature type="transmembrane region" description="Helical" evidence="18">
    <location>
        <begin position="103"/>
        <end position="133"/>
    </location>
</feature>
<dbReference type="Pfam" id="PF13246">
    <property type="entry name" value="Cation_ATPase"/>
    <property type="match status" value="1"/>
</dbReference>
<gene>
    <name evidence="20" type="ORF">I6N95_01345</name>
</gene>
<dbReference type="SMART" id="SM00831">
    <property type="entry name" value="Cation_ATPase_N"/>
    <property type="match status" value="1"/>
</dbReference>
<dbReference type="SUPFAM" id="SSF81660">
    <property type="entry name" value="Metal cation-transporting ATPase, ATP-binding domain N"/>
    <property type="match status" value="1"/>
</dbReference>
<evidence type="ECO:0000256" key="16">
    <source>
        <dbReference type="ARBA" id="ARBA00023136"/>
    </source>
</evidence>
<dbReference type="AlphaFoldDB" id="A0A940SQF0"/>
<dbReference type="InterPro" id="IPR023298">
    <property type="entry name" value="ATPase_P-typ_TM_dom_sf"/>
</dbReference>
<dbReference type="Pfam" id="PF08282">
    <property type="entry name" value="Hydrolase_3"/>
    <property type="match status" value="1"/>
</dbReference>
<evidence type="ECO:0000256" key="1">
    <source>
        <dbReference type="ARBA" id="ARBA00004651"/>
    </source>
</evidence>
<dbReference type="SFLD" id="SFLDF00027">
    <property type="entry name" value="p-type_atpase"/>
    <property type="match status" value="1"/>
</dbReference>
<keyword evidence="15" id="KW-0406">Ion transport</keyword>
<evidence type="ECO:0000256" key="17">
    <source>
        <dbReference type="ARBA" id="ARBA00048694"/>
    </source>
</evidence>
<dbReference type="Pfam" id="PF00122">
    <property type="entry name" value="E1-E2_ATPase"/>
    <property type="match status" value="1"/>
</dbReference>
<dbReference type="InterPro" id="IPR036412">
    <property type="entry name" value="HAD-like_sf"/>
</dbReference>
<dbReference type="GO" id="GO:0046872">
    <property type="term" value="F:metal ion binding"/>
    <property type="evidence" value="ECO:0007669"/>
    <property type="project" value="UniProtKB-KW"/>
</dbReference>
<dbReference type="FunFam" id="3.40.1110.10:FF:000053">
    <property type="entry name" value="Cation-transporting ATPase, E1-E2 family"/>
    <property type="match status" value="1"/>
</dbReference>
<keyword evidence="8 18" id="KW-0812">Transmembrane</keyword>
<dbReference type="FunFam" id="3.40.50.1000:FF:000028">
    <property type="entry name" value="Calcium-transporting P-type ATPase, putative"/>
    <property type="match status" value="1"/>
</dbReference>
<evidence type="ECO:0000256" key="6">
    <source>
        <dbReference type="ARBA" id="ARBA00022553"/>
    </source>
</evidence>
<evidence type="ECO:0000256" key="18">
    <source>
        <dbReference type="SAM" id="Phobius"/>
    </source>
</evidence>
<dbReference type="SUPFAM" id="SSF81665">
    <property type="entry name" value="Calcium ATPase, transmembrane domain M"/>
    <property type="match status" value="1"/>
</dbReference>
<dbReference type="SUPFAM" id="SSF81653">
    <property type="entry name" value="Calcium ATPase, transduction domain A"/>
    <property type="match status" value="1"/>
</dbReference>
<dbReference type="InterPro" id="IPR004014">
    <property type="entry name" value="ATPase_P-typ_cation-transptr_N"/>
</dbReference>
<dbReference type="FunFam" id="2.70.150.10:FF:000016">
    <property type="entry name" value="Calcium-transporting P-type ATPase putative"/>
    <property type="match status" value="1"/>
</dbReference>
<name>A0A940SQF0_9ENTE</name>
<accession>A0A940SQF0</accession>
<dbReference type="Gene3D" id="3.40.50.1000">
    <property type="entry name" value="HAD superfamily/HAD-like"/>
    <property type="match status" value="1"/>
</dbReference>
<comment type="subcellular location">
    <subcellularLocation>
        <location evidence="1">Cell membrane</location>
        <topology evidence="1">Multi-pass membrane protein</topology>
    </subcellularLocation>
</comment>
<keyword evidence="7" id="KW-0109">Calcium transport</keyword>
<dbReference type="EMBL" id="JAEEGA010000001">
    <property type="protein sequence ID" value="MBP1039642.1"/>
    <property type="molecule type" value="Genomic_DNA"/>
</dbReference>
<dbReference type="Gene3D" id="1.20.1110.10">
    <property type="entry name" value="Calcium-transporting ATPase, transmembrane domain"/>
    <property type="match status" value="1"/>
</dbReference>
<protein>
    <recommendedName>
        <fullName evidence="3">P-type Ca(2+) transporter</fullName>
        <ecNumber evidence="3">7.2.2.10</ecNumber>
    </recommendedName>
</protein>
<feature type="transmembrane region" description="Helical" evidence="18">
    <location>
        <begin position="750"/>
        <end position="771"/>
    </location>
</feature>
<evidence type="ECO:0000256" key="10">
    <source>
        <dbReference type="ARBA" id="ARBA00022741"/>
    </source>
</evidence>
<feature type="transmembrane region" description="Helical" evidence="18">
    <location>
        <begin position="823"/>
        <end position="841"/>
    </location>
</feature>
<keyword evidence="9" id="KW-0479">Metal-binding</keyword>
<dbReference type="InterPro" id="IPR008250">
    <property type="entry name" value="ATPase_P-typ_transduc_dom_A_sf"/>
</dbReference>
<dbReference type="EC" id="7.2.2.10" evidence="3"/>
<evidence type="ECO:0000256" key="11">
    <source>
        <dbReference type="ARBA" id="ARBA00022837"/>
    </source>
</evidence>
<feature type="transmembrane region" description="Helical" evidence="18">
    <location>
        <begin position="862"/>
        <end position="882"/>
    </location>
</feature>
<proteinExistence type="inferred from homology"/>
<dbReference type="GO" id="GO:0005388">
    <property type="term" value="F:P-type calcium transporter activity"/>
    <property type="evidence" value="ECO:0007669"/>
    <property type="project" value="UniProtKB-EC"/>
</dbReference>
<dbReference type="GO" id="GO:0016887">
    <property type="term" value="F:ATP hydrolysis activity"/>
    <property type="evidence" value="ECO:0007669"/>
    <property type="project" value="InterPro"/>
</dbReference>
<keyword evidence="4" id="KW-0813">Transport</keyword>
<sequence>MVRPKTRNFLVLGLIFFILFGGETCKIVDCLLKKNEQNKRGIRVKKEVYQQSIEALLVEMSSQPEGLSPEQVKEKLAQDGFNQLKEAPKKSSIKLFLETFKDAMVIVLLVVAVIQMIMGAHVESLVIFAVLLLNSVVSVVQTKKAEGSLDALKNLSAPNGKVIRQGQEQTIPAKELVTGDIVILEAGDYVPADGRLLEEVSLKVDEGMLTGESVPAEKSVSQLINKVPVGDRLNMVFSGTITTYGRGKFLVTATGSQTEIGQVAEMLESTVAHKTPLQKGLDGFSKKLSLAILGLSLIILGVQLARIFLGDGSGNMTEDIVNAFMFAVAVAVAAIPEALQSIVTIVLSIGTKKMAKRQAIIRKLPAVETLGSTSVICTDKTGTLTQNKMTVVDYYLPARSTAYDEEPENWSIDEQRLIEISALANDALIAEDGSKIGDPTEIALIDFSEKQQKSYKALRQRLPRIGELPFDSDRKLMSTLHQVDGQRLMMTKGGPDIVLARSQSILLNGKVVPMTEDDRQVLQEKNEAFAKDALRVLAFAYKPIAHPEELNLQDEDELVFVGLLAMIDPPRDEVFQAVKDGQSAGIKTVMITGDHKTTAVAIAKQIGIFAEGDLALTGVELDELTDEELAASLEKITVYARVSPENKIRIVRSWQAKGKIAAMTGDGVNDAPALKQADIGIAMGSGTDVAKDAAAMVLTDDNFASIISAVEVGRNVFDNIKKAVSYLFAGNLGAIIAIIFALIMGWDNPFTALLLLFINLVNDSLPAIALGMEKAEPTIMQRAPRNPSSGIFSGKTLIAVTYRGILISLVVIIAQWIGMSYSSEVGVAMAFSTLIWSRTLQTLPARSNTETAWQAGFFSNRLVILAIALCGGLYSVTLIPGLREVFAIPADFSISHIAMSIGLGIIAVTLMEMTKLALMWYQERALKKGEMARNSL</sequence>
<keyword evidence="5" id="KW-1003">Cell membrane</keyword>
<dbReference type="SFLD" id="SFLDG00002">
    <property type="entry name" value="C1.7:_P-type_atpase_like"/>
    <property type="match status" value="1"/>
</dbReference>
<comment type="caution">
    <text evidence="20">The sequence shown here is derived from an EMBL/GenBank/DDBJ whole genome shotgun (WGS) entry which is preliminary data.</text>
</comment>
<dbReference type="Gene3D" id="3.40.1110.10">
    <property type="entry name" value="Calcium-transporting ATPase, cytoplasmic domain N"/>
    <property type="match status" value="1"/>
</dbReference>
<feature type="transmembrane region" description="Helical" evidence="18">
    <location>
        <begin position="321"/>
        <end position="347"/>
    </location>
</feature>
<evidence type="ECO:0000256" key="14">
    <source>
        <dbReference type="ARBA" id="ARBA00022989"/>
    </source>
</evidence>
<comment type="catalytic activity">
    <reaction evidence="17">
        <text>Ca(2+)(in) + ATP + H2O = Ca(2+)(out) + ADP + phosphate + H(+)</text>
        <dbReference type="Rhea" id="RHEA:18105"/>
        <dbReference type="ChEBI" id="CHEBI:15377"/>
        <dbReference type="ChEBI" id="CHEBI:15378"/>
        <dbReference type="ChEBI" id="CHEBI:29108"/>
        <dbReference type="ChEBI" id="CHEBI:30616"/>
        <dbReference type="ChEBI" id="CHEBI:43474"/>
        <dbReference type="ChEBI" id="CHEBI:456216"/>
        <dbReference type="EC" id="7.2.2.10"/>
    </reaction>
</comment>
<dbReference type="InterPro" id="IPR006068">
    <property type="entry name" value="ATPase_P-typ_cation-transptr_C"/>
</dbReference>
<evidence type="ECO:0000256" key="5">
    <source>
        <dbReference type="ARBA" id="ARBA00022475"/>
    </source>
</evidence>
<evidence type="ECO:0000313" key="21">
    <source>
        <dbReference type="Proteomes" id="UP000674938"/>
    </source>
</evidence>
<feature type="transmembrane region" description="Helical" evidence="18">
    <location>
        <begin position="792"/>
        <end position="817"/>
    </location>
</feature>
<organism evidence="20 21">
    <name type="scientific">Vagococcus allomyrinae</name>
    <dbReference type="NCBI Taxonomy" id="2794353"/>
    <lineage>
        <taxon>Bacteria</taxon>
        <taxon>Bacillati</taxon>
        <taxon>Bacillota</taxon>
        <taxon>Bacilli</taxon>
        <taxon>Lactobacillales</taxon>
        <taxon>Enterococcaceae</taxon>
        <taxon>Vagococcus</taxon>
    </lineage>
</organism>
<comment type="similarity">
    <text evidence="2">Belongs to the cation transport ATPase (P-type) (TC 3.A.3) family. Type IIA subfamily.</text>
</comment>
<dbReference type="InterPro" id="IPR059000">
    <property type="entry name" value="ATPase_P-type_domA"/>
</dbReference>
<evidence type="ECO:0000256" key="9">
    <source>
        <dbReference type="ARBA" id="ARBA00022723"/>
    </source>
</evidence>